<evidence type="ECO:0000313" key="3">
    <source>
        <dbReference type="EMBL" id="PWQ93260.1"/>
    </source>
</evidence>
<feature type="chain" id="PRO_5016247957" description="LysM domain-containing protein" evidence="1">
    <location>
        <begin position="24"/>
        <end position="87"/>
    </location>
</feature>
<dbReference type="SMART" id="SM00257">
    <property type="entry name" value="LysM"/>
    <property type="match status" value="1"/>
</dbReference>
<dbReference type="PROSITE" id="PS51782">
    <property type="entry name" value="LYSM"/>
    <property type="match status" value="1"/>
</dbReference>
<gene>
    <name evidence="3" type="ORF">DKW60_18120</name>
</gene>
<dbReference type="CDD" id="cd00118">
    <property type="entry name" value="LysM"/>
    <property type="match status" value="1"/>
</dbReference>
<dbReference type="Proteomes" id="UP000245539">
    <property type="component" value="Unassembled WGS sequence"/>
</dbReference>
<dbReference type="SUPFAM" id="SSF54106">
    <property type="entry name" value="LysM domain"/>
    <property type="match status" value="1"/>
</dbReference>
<proteinExistence type="predicted"/>
<dbReference type="InterPro" id="IPR036779">
    <property type="entry name" value="LysM_dom_sf"/>
</dbReference>
<name>A0A317CA55_9GAMM</name>
<keyword evidence="1" id="KW-0732">Signal</keyword>
<sequence length="87" mass="9339">MKTVNTVVISALLAVGLAGNAMAAPNHHGEDKVVKKAPAKVYRVRPGDNLYRIAARNHVSVDKLIKINGLWGKKASNLKVGMVLRLA</sequence>
<keyword evidence="4" id="KW-1185">Reference proteome</keyword>
<accession>A0A317CA55</accession>
<dbReference type="Gene3D" id="3.10.350.10">
    <property type="entry name" value="LysM domain"/>
    <property type="match status" value="1"/>
</dbReference>
<dbReference type="OrthoDB" id="5625955at2"/>
<organism evidence="3 4">
    <name type="scientific">Leucothrix pacifica</name>
    <dbReference type="NCBI Taxonomy" id="1247513"/>
    <lineage>
        <taxon>Bacteria</taxon>
        <taxon>Pseudomonadati</taxon>
        <taxon>Pseudomonadota</taxon>
        <taxon>Gammaproteobacteria</taxon>
        <taxon>Thiotrichales</taxon>
        <taxon>Thiotrichaceae</taxon>
        <taxon>Leucothrix</taxon>
    </lineage>
</organism>
<evidence type="ECO:0000259" key="2">
    <source>
        <dbReference type="PROSITE" id="PS51782"/>
    </source>
</evidence>
<dbReference type="Pfam" id="PF01476">
    <property type="entry name" value="LysM"/>
    <property type="match status" value="1"/>
</dbReference>
<reference evidence="3 4" key="1">
    <citation type="submission" date="2018-05" db="EMBL/GenBank/DDBJ databases">
        <title>Leucothrix arctica sp. nov., isolated from Arctic seawater.</title>
        <authorList>
            <person name="Choi A."/>
            <person name="Baek K."/>
        </authorList>
    </citation>
    <scope>NUCLEOTIDE SEQUENCE [LARGE SCALE GENOMIC DNA]</scope>
    <source>
        <strain evidence="3 4">JCM 18388</strain>
    </source>
</reference>
<evidence type="ECO:0000313" key="4">
    <source>
        <dbReference type="Proteomes" id="UP000245539"/>
    </source>
</evidence>
<feature type="signal peptide" evidence="1">
    <location>
        <begin position="1"/>
        <end position="23"/>
    </location>
</feature>
<feature type="domain" description="LysM" evidence="2">
    <location>
        <begin position="40"/>
        <end position="86"/>
    </location>
</feature>
<dbReference type="EMBL" id="QGKM01000067">
    <property type="protein sequence ID" value="PWQ93260.1"/>
    <property type="molecule type" value="Genomic_DNA"/>
</dbReference>
<dbReference type="InterPro" id="IPR018392">
    <property type="entry name" value="LysM"/>
</dbReference>
<dbReference type="RefSeq" id="WP_109839078.1">
    <property type="nucleotide sequence ID" value="NZ_QGKM01000067.1"/>
</dbReference>
<evidence type="ECO:0000256" key="1">
    <source>
        <dbReference type="SAM" id="SignalP"/>
    </source>
</evidence>
<dbReference type="AlphaFoldDB" id="A0A317CA55"/>
<comment type="caution">
    <text evidence="3">The sequence shown here is derived from an EMBL/GenBank/DDBJ whole genome shotgun (WGS) entry which is preliminary data.</text>
</comment>
<protein>
    <recommendedName>
        <fullName evidence="2">LysM domain-containing protein</fullName>
    </recommendedName>
</protein>